<keyword evidence="3" id="KW-1185">Reference proteome</keyword>
<feature type="compositionally biased region" description="Low complexity" evidence="1">
    <location>
        <begin position="69"/>
        <end position="81"/>
    </location>
</feature>
<name>A0ABX8G5Z8_9ACTN</name>
<protein>
    <submittedName>
        <fullName evidence="2">Uncharacterized protein</fullName>
    </submittedName>
</protein>
<evidence type="ECO:0000313" key="2">
    <source>
        <dbReference type="EMBL" id="QWB28602.1"/>
    </source>
</evidence>
<feature type="compositionally biased region" description="Polar residues" evidence="1">
    <location>
        <begin position="27"/>
        <end position="46"/>
    </location>
</feature>
<dbReference type="EMBL" id="CP075896">
    <property type="protein sequence ID" value="QWB28602.1"/>
    <property type="molecule type" value="Genomic_DNA"/>
</dbReference>
<proteinExistence type="predicted"/>
<feature type="region of interest" description="Disordered" evidence="1">
    <location>
        <begin position="1"/>
        <end position="81"/>
    </location>
</feature>
<accession>A0ABX8G5Z8</accession>
<dbReference type="Proteomes" id="UP000679629">
    <property type="component" value="Chromosome"/>
</dbReference>
<organism evidence="2 3">
    <name type="scientific">Streptomyces koelreuteriae</name>
    <dbReference type="NCBI Taxonomy" id="2838015"/>
    <lineage>
        <taxon>Bacteria</taxon>
        <taxon>Bacillati</taxon>
        <taxon>Actinomycetota</taxon>
        <taxon>Actinomycetes</taxon>
        <taxon>Kitasatosporales</taxon>
        <taxon>Streptomycetaceae</taxon>
        <taxon>Streptomyces</taxon>
    </lineage>
</organism>
<evidence type="ECO:0000256" key="1">
    <source>
        <dbReference type="SAM" id="MobiDB-lite"/>
    </source>
</evidence>
<gene>
    <name evidence="2" type="ORF">KJK29_07725</name>
</gene>
<reference evidence="3" key="1">
    <citation type="submission" date="2021-05" db="EMBL/GenBank/DDBJ databases">
        <title>Direct Submission.</title>
        <authorList>
            <person name="Li K."/>
            <person name="Gao J."/>
        </authorList>
    </citation>
    <scope>NUCLEOTIDE SEQUENCE [LARGE SCALE GENOMIC DNA]</scope>
    <source>
        <strain evidence="3">MG62</strain>
    </source>
</reference>
<evidence type="ECO:0000313" key="3">
    <source>
        <dbReference type="Proteomes" id="UP000679629"/>
    </source>
</evidence>
<sequence length="81" mass="7959">MADASATGTQPCNPYRSGSAPADSTERSSVPSSLRTYTAASATPANARTRSRAAGSGAGRGGPVPPFPGARRPGTAARASP</sequence>
<feature type="compositionally biased region" description="Polar residues" evidence="1">
    <location>
        <begin position="1"/>
        <end position="12"/>
    </location>
</feature>
<dbReference type="RefSeq" id="WP_215124620.1">
    <property type="nucleotide sequence ID" value="NZ_CP075896.1"/>
</dbReference>